<protein>
    <recommendedName>
        <fullName evidence="2">CAAX prenyl protease 2/Lysostaphin resistance protein A-like domain-containing protein</fullName>
    </recommendedName>
</protein>
<feature type="transmembrane region" description="Helical" evidence="1">
    <location>
        <begin position="62"/>
        <end position="84"/>
    </location>
</feature>
<accession>A0A3G4ZRU3</accession>
<proteinExistence type="predicted"/>
<dbReference type="GO" id="GO:0004175">
    <property type="term" value="F:endopeptidase activity"/>
    <property type="evidence" value="ECO:0007669"/>
    <property type="project" value="UniProtKB-ARBA"/>
</dbReference>
<sequence length="244" mass="27706">MYLLQSNYLSHGLFFLNLIIVLYITYTKEITKKIQSPRSIAETCVILGLIVPITEELIIKQMIVPCLAFVPYYQFLIAILFAGIHRNDFETEKMIRFGLDLHLGYYITSMNKTTQAILAHGIYNVLRYLVKYYLKPPSVKNDKKSDVSFDSTNPVNTSTPDTIATTSSVANSIANKTNPMVQESDEEEYPISEIIQLCSLLLLVTYVCSQILMMMGYGSIFVILLSILAFDKQLIACYKFLTKS</sequence>
<feature type="transmembrane region" description="Helical" evidence="1">
    <location>
        <begin position="6"/>
        <end position="26"/>
    </location>
</feature>
<dbReference type="Pfam" id="PF02517">
    <property type="entry name" value="Rce1-like"/>
    <property type="match status" value="1"/>
</dbReference>
<reference evidence="3" key="1">
    <citation type="submission" date="2018-10" db="EMBL/GenBank/DDBJ databases">
        <title>Hidden diversity of soil giant viruses.</title>
        <authorList>
            <person name="Schulz F."/>
            <person name="Alteio L."/>
            <person name="Goudeau D."/>
            <person name="Ryan E.M."/>
            <person name="Malmstrom R.R."/>
            <person name="Blanchard J."/>
            <person name="Woyke T."/>
        </authorList>
    </citation>
    <scope>NUCLEOTIDE SEQUENCE</scope>
    <source>
        <strain evidence="3">DSV1</strain>
    </source>
</reference>
<feature type="transmembrane region" description="Helical" evidence="1">
    <location>
        <begin position="211"/>
        <end position="230"/>
    </location>
</feature>
<gene>
    <name evidence="3" type="ORF">Dasosvirus12_2</name>
</gene>
<dbReference type="GO" id="GO:0080120">
    <property type="term" value="P:CAAX-box protein maturation"/>
    <property type="evidence" value="ECO:0007669"/>
    <property type="project" value="UniProtKB-ARBA"/>
</dbReference>
<evidence type="ECO:0000256" key="1">
    <source>
        <dbReference type="SAM" id="Phobius"/>
    </source>
</evidence>
<keyword evidence="1" id="KW-1133">Transmembrane helix</keyword>
<dbReference type="EMBL" id="MK072053">
    <property type="protein sequence ID" value="AYV77610.1"/>
    <property type="molecule type" value="Genomic_DNA"/>
</dbReference>
<evidence type="ECO:0000313" key="3">
    <source>
        <dbReference type="EMBL" id="AYV77610.1"/>
    </source>
</evidence>
<feature type="domain" description="CAAX prenyl protease 2/Lysostaphin resistance protein A-like" evidence="2">
    <location>
        <begin position="44"/>
        <end position="126"/>
    </location>
</feature>
<keyword evidence="1" id="KW-0472">Membrane</keyword>
<dbReference type="InterPro" id="IPR003675">
    <property type="entry name" value="Rce1/LyrA-like_dom"/>
</dbReference>
<name>A0A3G4ZRU3_9VIRU</name>
<keyword evidence="1" id="KW-0812">Transmembrane</keyword>
<evidence type="ECO:0000259" key="2">
    <source>
        <dbReference type="Pfam" id="PF02517"/>
    </source>
</evidence>
<organism evidence="3">
    <name type="scientific">Dasosvirus sp</name>
    <dbReference type="NCBI Taxonomy" id="2487764"/>
    <lineage>
        <taxon>Viruses</taxon>
        <taxon>Varidnaviria</taxon>
        <taxon>Bamfordvirae</taxon>
        <taxon>Nucleocytoviricota</taxon>
        <taxon>Megaviricetes</taxon>
        <taxon>Imitervirales</taxon>
        <taxon>Mimiviridae</taxon>
        <taxon>Klosneuvirinae</taxon>
    </lineage>
</organism>